<dbReference type="Pfam" id="PF21346">
    <property type="entry name" value="PcRGLX_3rd"/>
    <property type="match status" value="1"/>
</dbReference>
<feature type="domain" description="PcRGLX/YetA-like central beta-sandwich" evidence="4">
    <location>
        <begin position="185"/>
        <end position="271"/>
    </location>
</feature>
<dbReference type="InterPro" id="IPR045793">
    <property type="entry name" value="PcRGLX/YetA-like"/>
</dbReference>
<comment type="caution">
    <text evidence="6">The sequence shown here is derived from an EMBL/GenBank/DDBJ whole genome shotgun (WGS) entry which is preliminary data.</text>
</comment>
<dbReference type="AlphaFoldDB" id="A0A1F6C4L2"/>
<evidence type="ECO:0000313" key="6">
    <source>
        <dbReference type="EMBL" id="OGG44081.1"/>
    </source>
</evidence>
<dbReference type="InterPro" id="IPR048329">
    <property type="entry name" value="PcRGLX_1st"/>
</dbReference>
<feature type="domain" description="Non-reducing end beta-L-arabinofuranosidase-like GH127 catalytic" evidence="2">
    <location>
        <begin position="621"/>
        <end position="794"/>
    </location>
</feature>
<accession>A0A1F6C4L2</accession>
<dbReference type="InterPro" id="IPR048330">
    <property type="entry name" value="PcRGLX/YetA_2nd"/>
</dbReference>
<dbReference type="GO" id="GO:0005975">
    <property type="term" value="P:carbohydrate metabolic process"/>
    <property type="evidence" value="ECO:0007669"/>
    <property type="project" value="InterPro"/>
</dbReference>
<dbReference type="EMBL" id="MFKF01000417">
    <property type="protein sequence ID" value="OGG44081.1"/>
    <property type="molecule type" value="Genomic_DNA"/>
</dbReference>
<dbReference type="InterPro" id="IPR008928">
    <property type="entry name" value="6-hairpin_glycosidase_sf"/>
</dbReference>
<feature type="transmembrane region" description="Helical" evidence="1">
    <location>
        <begin position="816"/>
        <end position="838"/>
    </location>
</feature>
<dbReference type="PANTHER" id="PTHR40081:SF1">
    <property type="entry name" value="TAT PATHWAY SIGNAL SEQUENCE DOMAIN PROTEIN"/>
    <property type="match status" value="1"/>
</dbReference>
<dbReference type="Proteomes" id="UP000178606">
    <property type="component" value="Unassembled WGS sequence"/>
</dbReference>
<evidence type="ECO:0000259" key="4">
    <source>
        <dbReference type="Pfam" id="PF21345"/>
    </source>
</evidence>
<dbReference type="SUPFAM" id="SSF48208">
    <property type="entry name" value="Six-hairpin glycosidases"/>
    <property type="match status" value="1"/>
</dbReference>
<keyword evidence="1" id="KW-0812">Transmembrane</keyword>
<evidence type="ECO:0000259" key="3">
    <source>
        <dbReference type="Pfam" id="PF19501"/>
    </source>
</evidence>
<organism evidence="6 7">
    <name type="scientific">Handelsmanbacteria sp. (strain RIFCSPLOWO2_12_FULL_64_10)</name>
    <dbReference type="NCBI Taxonomy" id="1817868"/>
    <lineage>
        <taxon>Bacteria</taxon>
        <taxon>Candidatus Handelsmaniibacteriota</taxon>
    </lineage>
</organism>
<dbReference type="PANTHER" id="PTHR40081">
    <property type="entry name" value="CONCANAVALIN A-LIKE LECTIN/GLUCANASE"/>
    <property type="match status" value="1"/>
</dbReference>
<gene>
    <name evidence="6" type="ORF">A3F84_00035</name>
</gene>
<name>A0A1F6C4L2_HANXR</name>
<dbReference type="InterPro" id="IPR012878">
    <property type="entry name" value="Beta-AFase-like_GH127_cat"/>
</dbReference>
<reference evidence="6 7" key="1">
    <citation type="journal article" date="2016" name="Nat. Commun.">
        <title>Thousands of microbial genomes shed light on interconnected biogeochemical processes in an aquifer system.</title>
        <authorList>
            <person name="Anantharaman K."/>
            <person name="Brown C.T."/>
            <person name="Hug L.A."/>
            <person name="Sharon I."/>
            <person name="Castelle C.J."/>
            <person name="Probst A.J."/>
            <person name="Thomas B.C."/>
            <person name="Singh A."/>
            <person name="Wilkins M.J."/>
            <person name="Karaoz U."/>
            <person name="Brodie E.L."/>
            <person name="Williams K.H."/>
            <person name="Hubbard S.S."/>
            <person name="Banfield J.F."/>
        </authorList>
    </citation>
    <scope>NUCLEOTIDE SEQUENCE [LARGE SCALE GENOMIC DNA]</scope>
    <source>
        <strain evidence="7">RIFCSPLOWO2_12_FULL_64_10</strain>
    </source>
</reference>
<dbReference type="Pfam" id="PF07944">
    <property type="entry name" value="Beta-AFase-like_GH127_cat"/>
    <property type="match status" value="1"/>
</dbReference>
<protein>
    <submittedName>
        <fullName evidence="6">Uncharacterized protein</fullName>
    </submittedName>
</protein>
<sequence>MPETFEIPLLVSESLGLPRRAWPVTRGVPLPKGALRTPESAHVADPEGRPIPAQFRVLSHWPDGSLKWVLTDFQADLPAGGQATYALRRGGDPAKTSPASPIQISEDDDRIAVCTGPLRFEVSRRRFSFLEAVQLGRTERGVFTAEQDIVGRDAGGEARVRICESFFDADGRRHIYGMGGDCLASLAQEVYSVRVEEAGPLRAVLRCDGAFEADIPAHHYAGYRPFHFTTRISACAGQASLRVLHTVVVACNPRETGVREIALRVPASLSGPVRFRVSSRLPEEGQLRPDESLLLSQRLDNHFRLDRRVAEQTRTVAEGERAEGWMTAEDARAGVGVALRHMPEEYPKALGTSGAGDGIDIYLYRDPDGAQLCLKRYAEAVSWHEGEGVYADGTGAAKTSEFFVCFYRASDREGIPDRLRGLLSPPHVAVDPAWAARCEAAGGFAPLDPARFPESEGMMAGFMTWMRENIRRGRWYGFFDWGDVLVAWEAAANDWRFRGRWGWCNSEWDPRHGVWIQYLRTGDPALFQLGEAMTRHSTDVDTCHYHPFRPYMVGGCFRHSTDHFGDEPCASHTFLDNWMDYYCLTGDLRTRDVLLEAGAFFLRYRWTGDPTYSFSLRGIANVLRGLLYVHEVTGDPRFRARAEEVYGAIARGQNDDGSWHKRFQVSTPDKLPHQAPYGMATEGTTLAVEMGTAPPFTDAELRGLGGARLIHVLPISEQKGYQTHYLMVGLELLHRMTGRQDVAEVYRRAVDWFCGHPGPLNARTAIQQRYGGVICRHLAYTYRLTGDRKYLEIGLAVLRHLISEQDKSDDPRRRGAVGLSPMYLSLLFFGVPCLLGALKDAGMEERE</sequence>
<proteinExistence type="predicted"/>
<feature type="domain" description="PcRGLX/YetA-like N-terminal RIFT barrel" evidence="3">
    <location>
        <begin position="21"/>
        <end position="69"/>
    </location>
</feature>
<dbReference type="Pfam" id="PF21345">
    <property type="entry name" value="PcRGLX_2nd"/>
    <property type="match status" value="1"/>
</dbReference>
<evidence type="ECO:0000256" key="1">
    <source>
        <dbReference type="SAM" id="Phobius"/>
    </source>
</evidence>
<dbReference type="Pfam" id="PF19501">
    <property type="entry name" value="PcRGLX_1st"/>
    <property type="match status" value="1"/>
</dbReference>
<evidence type="ECO:0000259" key="5">
    <source>
        <dbReference type="Pfam" id="PF21346"/>
    </source>
</evidence>
<keyword evidence="1" id="KW-1133">Transmembrane helix</keyword>
<dbReference type="InterPro" id="IPR048331">
    <property type="entry name" value="PcRGLX/YetA_3rd"/>
</dbReference>
<evidence type="ECO:0000259" key="2">
    <source>
        <dbReference type="Pfam" id="PF07944"/>
    </source>
</evidence>
<keyword evidence="1" id="KW-0472">Membrane</keyword>
<feature type="domain" description="PcRGLX/YetA-like C-terminal alpha/alpha toroid" evidence="5">
    <location>
        <begin position="425"/>
        <end position="596"/>
    </location>
</feature>
<evidence type="ECO:0000313" key="7">
    <source>
        <dbReference type="Proteomes" id="UP000178606"/>
    </source>
</evidence>